<dbReference type="PROSITE" id="PS51371">
    <property type="entry name" value="CBS"/>
    <property type="match status" value="3"/>
</dbReference>
<feature type="domain" description="CBS" evidence="4">
    <location>
        <begin position="25"/>
        <end position="83"/>
    </location>
</feature>
<dbReference type="InterPro" id="IPR046342">
    <property type="entry name" value="CBS_dom_sf"/>
</dbReference>
<organism evidence="5 6">
    <name type="scientific">Gonapodya prolifera (strain JEL478)</name>
    <name type="common">Monoblepharis prolifera</name>
    <dbReference type="NCBI Taxonomy" id="1344416"/>
    <lineage>
        <taxon>Eukaryota</taxon>
        <taxon>Fungi</taxon>
        <taxon>Fungi incertae sedis</taxon>
        <taxon>Chytridiomycota</taxon>
        <taxon>Chytridiomycota incertae sedis</taxon>
        <taxon>Monoblepharidomycetes</taxon>
        <taxon>Monoblepharidales</taxon>
        <taxon>Gonapodyaceae</taxon>
        <taxon>Gonapodya</taxon>
    </lineage>
</organism>
<gene>
    <name evidence="5" type="ORF">M427DRAFT_183335</name>
</gene>
<evidence type="ECO:0000256" key="3">
    <source>
        <dbReference type="PROSITE-ProRule" id="PRU00703"/>
    </source>
</evidence>
<feature type="domain" description="CBS" evidence="4">
    <location>
        <begin position="261"/>
        <end position="319"/>
    </location>
</feature>
<feature type="domain" description="CBS" evidence="4">
    <location>
        <begin position="190"/>
        <end position="250"/>
    </location>
</feature>
<dbReference type="SUPFAM" id="SSF54631">
    <property type="entry name" value="CBS-domain pair"/>
    <property type="match status" value="2"/>
</dbReference>
<name>A0A139A1M5_GONPJ</name>
<evidence type="ECO:0000256" key="2">
    <source>
        <dbReference type="ARBA" id="ARBA00023122"/>
    </source>
</evidence>
<dbReference type="Proteomes" id="UP000070544">
    <property type="component" value="Unassembled WGS sequence"/>
</dbReference>
<protein>
    <recommendedName>
        <fullName evidence="4">CBS domain-containing protein</fullName>
    </recommendedName>
</protein>
<dbReference type="PANTHER" id="PTHR13780">
    <property type="entry name" value="AMP-ACTIVATED PROTEIN KINASE, GAMMA REGULATORY SUBUNIT"/>
    <property type="match status" value="1"/>
</dbReference>
<dbReference type="InterPro" id="IPR050511">
    <property type="entry name" value="AMPK_gamma/SDS23_families"/>
</dbReference>
<dbReference type="PANTHER" id="PTHR13780:SF128">
    <property type="entry name" value="CBS DOMAIN-CONTAINING PROTEIN"/>
    <property type="match status" value="1"/>
</dbReference>
<dbReference type="EMBL" id="KQ965831">
    <property type="protein sequence ID" value="KXS10263.1"/>
    <property type="molecule type" value="Genomic_DNA"/>
</dbReference>
<reference evidence="5 6" key="1">
    <citation type="journal article" date="2015" name="Genome Biol. Evol.">
        <title>Phylogenomic analyses indicate that early fungi evolved digesting cell walls of algal ancestors of land plants.</title>
        <authorList>
            <person name="Chang Y."/>
            <person name="Wang S."/>
            <person name="Sekimoto S."/>
            <person name="Aerts A.L."/>
            <person name="Choi C."/>
            <person name="Clum A."/>
            <person name="LaButti K.M."/>
            <person name="Lindquist E.A."/>
            <person name="Yee Ngan C."/>
            <person name="Ohm R.A."/>
            <person name="Salamov A.A."/>
            <person name="Grigoriev I.V."/>
            <person name="Spatafora J.W."/>
            <person name="Berbee M.L."/>
        </authorList>
    </citation>
    <scope>NUCLEOTIDE SEQUENCE [LARGE SCALE GENOMIC DNA]</scope>
    <source>
        <strain evidence="5 6">JEL478</strain>
    </source>
</reference>
<dbReference type="STRING" id="1344416.A0A139A1M5"/>
<dbReference type="InterPro" id="IPR000644">
    <property type="entry name" value="CBS_dom"/>
</dbReference>
<evidence type="ECO:0000259" key="4">
    <source>
        <dbReference type="PROSITE" id="PS51371"/>
    </source>
</evidence>
<dbReference type="AlphaFoldDB" id="A0A139A1M5"/>
<keyword evidence="2 3" id="KW-0129">CBS domain</keyword>
<dbReference type="SMART" id="SM00116">
    <property type="entry name" value="CBS"/>
    <property type="match status" value="4"/>
</dbReference>
<evidence type="ECO:0000313" key="5">
    <source>
        <dbReference type="EMBL" id="KXS10263.1"/>
    </source>
</evidence>
<keyword evidence="1" id="KW-0677">Repeat</keyword>
<keyword evidence="6" id="KW-1185">Reference proteome</keyword>
<sequence>MNSNNAKSLKGLTIAGGCWRECAFHKPAIISVPPTTPIADAMKTMAKANVTSLAIQSHSNPAKIVSVVTSMDFMHFLLKKEAGKGPDGEGVKAALADSVEQAETLDNDTESYRTVEFDVMDTLEPVIRSFSLRIHRAIVTDATHRMSPFMLTQTDLIKYAAAHPDLYTSLVDPAATVSSLFLSTDAIAPPKRPVVFVTQSMTAWEALAVLARENLRAVPVLDMEGGEVVATLGVADLRGITEVVMYRFKMPLLEFLSWNRASHLVPTVGLPSTSFADLLRLMVDSGSHEVWVVHGEDKGSRKVVGVVSHSDVVAVWRGK</sequence>
<evidence type="ECO:0000256" key="1">
    <source>
        <dbReference type="ARBA" id="ARBA00022737"/>
    </source>
</evidence>
<dbReference type="Gene3D" id="3.10.580.10">
    <property type="entry name" value="CBS-domain"/>
    <property type="match status" value="2"/>
</dbReference>
<dbReference type="OMA" id="EDTHRVW"/>
<dbReference type="Pfam" id="PF00571">
    <property type="entry name" value="CBS"/>
    <property type="match status" value="3"/>
</dbReference>
<dbReference type="OrthoDB" id="449052at2759"/>
<accession>A0A139A1M5</accession>
<proteinExistence type="predicted"/>
<evidence type="ECO:0000313" key="6">
    <source>
        <dbReference type="Proteomes" id="UP000070544"/>
    </source>
</evidence>